<evidence type="ECO:0000313" key="3">
    <source>
        <dbReference type="Proteomes" id="UP001428341"/>
    </source>
</evidence>
<dbReference type="EMBL" id="JBCGBO010000004">
    <property type="protein sequence ID" value="KAK9209139.1"/>
    <property type="molecule type" value="Genomic_DNA"/>
</dbReference>
<feature type="chain" id="PRO_5042909807" evidence="1">
    <location>
        <begin position="20"/>
        <end position="181"/>
    </location>
</feature>
<organism evidence="2 3">
    <name type="scientific">Citrus x changshan-huyou</name>
    <dbReference type="NCBI Taxonomy" id="2935761"/>
    <lineage>
        <taxon>Eukaryota</taxon>
        <taxon>Viridiplantae</taxon>
        <taxon>Streptophyta</taxon>
        <taxon>Embryophyta</taxon>
        <taxon>Tracheophyta</taxon>
        <taxon>Spermatophyta</taxon>
        <taxon>Magnoliopsida</taxon>
        <taxon>eudicotyledons</taxon>
        <taxon>Gunneridae</taxon>
        <taxon>Pentapetalae</taxon>
        <taxon>rosids</taxon>
        <taxon>malvids</taxon>
        <taxon>Sapindales</taxon>
        <taxon>Rutaceae</taxon>
        <taxon>Aurantioideae</taxon>
        <taxon>Citrus</taxon>
    </lineage>
</organism>
<dbReference type="AlphaFoldDB" id="A0AAP0QMR5"/>
<evidence type="ECO:0000256" key="1">
    <source>
        <dbReference type="SAM" id="SignalP"/>
    </source>
</evidence>
<comment type="caution">
    <text evidence="2">The sequence shown here is derived from an EMBL/GenBank/DDBJ whole genome shotgun (WGS) entry which is preliminary data.</text>
</comment>
<keyword evidence="3" id="KW-1185">Reference proteome</keyword>
<name>A0AAP0QMR5_9ROSI</name>
<proteinExistence type="predicted"/>
<protein>
    <submittedName>
        <fullName evidence="2">Uncharacterized protein</fullName>
    </submittedName>
</protein>
<accession>A0AAP0QMR5</accession>
<gene>
    <name evidence="2" type="ORF">WN944_001503</name>
</gene>
<reference evidence="2 3" key="1">
    <citation type="submission" date="2024-05" db="EMBL/GenBank/DDBJ databases">
        <title>Haplotype-resolved chromosome-level genome assembly of Huyou (Citrus changshanensis).</title>
        <authorList>
            <person name="Miao C."/>
            <person name="Chen W."/>
            <person name="Wu Y."/>
            <person name="Wang L."/>
            <person name="Zhao S."/>
            <person name="Grierson D."/>
            <person name="Xu C."/>
            <person name="Chen K."/>
        </authorList>
    </citation>
    <scope>NUCLEOTIDE SEQUENCE [LARGE SCALE GENOMIC DNA]</scope>
    <source>
        <strain evidence="2">01-14</strain>
        <tissue evidence="2">Leaf</tissue>
    </source>
</reference>
<dbReference type="Proteomes" id="UP001428341">
    <property type="component" value="Unassembled WGS sequence"/>
</dbReference>
<sequence length="181" mass="20561">MICWLLLPELNCSACVASGKNPKQGAELVTHSTNTFTMCDRMAVHIQNAQYAAKLRLNLQNRWGCSWDGLIKSISSKTLAQLLNLINENGFNPRKEVDGNIFCILEQAPLEMNVQLTQSLWILRHQSQLPFFGRILRINPILAKSGNSFWPLTGTPCHKAPPHRWLPVQQPQHKADRLIWV</sequence>
<feature type="signal peptide" evidence="1">
    <location>
        <begin position="1"/>
        <end position="19"/>
    </location>
</feature>
<evidence type="ECO:0000313" key="2">
    <source>
        <dbReference type="EMBL" id="KAK9209139.1"/>
    </source>
</evidence>
<keyword evidence="1" id="KW-0732">Signal</keyword>